<dbReference type="Pfam" id="PF01654">
    <property type="entry name" value="Cyt_bd_oxida_I"/>
    <property type="match status" value="2"/>
</dbReference>
<evidence type="ECO:0000256" key="7">
    <source>
        <dbReference type="ARBA" id="ARBA00022723"/>
    </source>
</evidence>
<accession>A0ABN2S3S7</accession>
<evidence type="ECO:0000256" key="4">
    <source>
        <dbReference type="ARBA" id="ARBA00022475"/>
    </source>
</evidence>
<feature type="transmembrane region" description="Helical" evidence="13">
    <location>
        <begin position="282"/>
        <end position="305"/>
    </location>
</feature>
<feature type="transmembrane region" description="Helical" evidence="13">
    <location>
        <begin position="53"/>
        <end position="73"/>
    </location>
</feature>
<evidence type="ECO:0000256" key="5">
    <source>
        <dbReference type="ARBA" id="ARBA00022617"/>
    </source>
</evidence>
<feature type="compositionally biased region" description="Basic and acidic residues" evidence="12">
    <location>
        <begin position="407"/>
        <end position="417"/>
    </location>
</feature>
<keyword evidence="6 13" id="KW-0812">Transmembrane</keyword>
<keyword evidence="10" id="KW-0408">Iron</keyword>
<dbReference type="RefSeq" id="WP_344106835.1">
    <property type="nucleotide sequence ID" value="NZ_BAAAPC010000001.1"/>
</dbReference>
<evidence type="ECO:0000256" key="11">
    <source>
        <dbReference type="ARBA" id="ARBA00023136"/>
    </source>
</evidence>
<dbReference type="InterPro" id="IPR002585">
    <property type="entry name" value="Cyt-d_ubiquinol_oxidase_su_1"/>
</dbReference>
<feature type="transmembrane region" description="Helical" evidence="13">
    <location>
        <begin position="179"/>
        <end position="204"/>
    </location>
</feature>
<keyword evidence="9 13" id="KW-1133">Transmembrane helix</keyword>
<evidence type="ECO:0000256" key="3">
    <source>
        <dbReference type="ARBA" id="ARBA00022448"/>
    </source>
</evidence>
<evidence type="ECO:0000256" key="8">
    <source>
        <dbReference type="ARBA" id="ARBA00022982"/>
    </source>
</evidence>
<proteinExistence type="inferred from homology"/>
<evidence type="ECO:0000256" key="10">
    <source>
        <dbReference type="ARBA" id="ARBA00023004"/>
    </source>
</evidence>
<keyword evidence="7" id="KW-0479">Metal-binding</keyword>
<dbReference type="EMBL" id="BAAAPC010000001">
    <property type="protein sequence ID" value="GAA1979582.1"/>
    <property type="molecule type" value="Genomic_DNA"/>
</dbReference>
<comment type="subcellular location">
    <subcellularLocation>
        <location evidence="1">Cell membrane</location>
        <topology evidence="1">Multi-pass membrane protein</topology>
    </subcellularLocation>
</comment>
<feature type="transmembrane region" description="Helical" evidence="13">
    <location>
        <begin position="361"/>
        <end position="386"/>
    </location>
</feature>
<feature type="transmembrane region" description="Helical" evidence="13">
    <location>
        <begin position="128"/>
        <end position="146"/>
    </location>
</feature>
<keyword evidence="15" id="KW-1185">Reference proteome</keyword>
<keyword evidence="3" id="KW-0813">Transport</keyword>
<feature type="transmembrane region" description="Helical" evidence="13">
    <location>
        <begin position="20"/>
        <end position="41"/>
    </location>
</feature>
<evidence type="ECO:0000313" key="14">
    <source>
        <dbReference type="EMBL" id="GAA1979582.1"/>
    </source>
</evidence>
<evidence type="ECO:0000256" key="13">
    <source>
        <dbReference type="SAM" id="Phobius"/>
    </source>
</evidence>
<feature type="transmembrane region" description="Helical" evidence="13">
    <location>
        <begin position="224"/>
        <end position="244"/>
    </location>
</feature>
<evidence type="ECO:0000256" key="9">
    <source>
        <dbReference type="ARBA" id="ARBA00022989"/>
    </source>
</evidence>
<reference evidence="14 15" key="1">
    <citation type="journal article" date="2019" name="Int. J. Syst. Evol. Microbiol.">
        <title>The Global Catalogue of Microorganisms (GCM) 10K type strain sequencing project: providing services to taxonomists for standard genome sequencing and annotation.</title>
        <authorList>
            <consortium name="The Broad Institute Genomics Platform"/>
            <consortium name="The Broad Institute Genome Sequencing Center for Infectious Disease"/>
            <person name="Wu L."/>
            <person name="Ma J."/>
        </authorList>
    </citation>
    <scope>NUCLEOTIDE SEQUENCE [LARGE SCALE GENOMIC DNA]</scope>
    <source>
        <strain evidence="14 15">JCM 15313</strain>
    </source>
</reference>
<keyword evidence="8" id="KW-0249">Electron transport</keyword>
<keyword evidence="4" id="KW-1003">Cell membrane</keyword>
<dbReference type="PANTHER" id="PTHR30365">
    <property type="entry name" value="CYTOCHROME D UBIQUINOL OXIDASE"/>
    <property type="match status" value="1"/>
</dbReference>
<gene>
    <name evidence="14" type="ORF">GCM10009799_00890</name>
</gene>
<evidence type="ECO:0000256" key="6">
    <source>
        <dbReference type="ARBA" id="ARBA00022692"/>
    </source>
</evidence>
<organism evidence="14 15">
    <name type="scientific">Nocardiopsis rhodophaea</name>
    <dbReference type="NCBI Taxonomy" id="280238"/>
    <lineage>
        <taxon>Bacteria</taxon>
        <taxon>Bacillati</taxon>
        <taxon>Actinomycetota</taxon>
        <taxon>Actinomycetes</taxon>
        <taxon>Streptosporangiales</taxon>
        <taxon>Nocardiopsidaceae</taxon>
        <taxon>Nocardiopsis</taxon>
    </lineage>
</organism>
<keyword evidence="5" id="KW-0349">Heme</keyword>
<evidence type="ECO:0000256" key="2">
    <source>
        <dbReference type="ARBA" id="ARBA00009819"/>
    </source>
</evidence>
<protein>
    <submittedName>
        <fullName evidence="14">Cytochrome ubiquinol oxidase subunit I</fullName>
    </submittedName>
</protein>
<feature type="region of interest" description="Disordered" evidence="12">
    <location>
        <begin position="395"/>
        <end position="417"/>
    </location>
</feature>
<evidence type="ECO:0000313" key="15">
    <source>
        <dbReference type="Proteomes" id="UP001501585"/>
    </source>
</evidence>
<sequence>MLDDPLLLARLQFALTAATHYMFVAFTLGLAPYVLFSQLSATLRRDEARMRAVRFWGGLYVLNYAMGIVSGLVMELQLALNWSGLGEMFGYAFGAPLAVETMAAFFVESTFLGLWIFGWDRMRRWTHWACFLVVTVTAYASAYWVLVANGFLRWPAGFSIEDGVAVVDDPWALLANPSAVMAFGHVAVSTMLVGGAVIAATSVYHLRRRDDPGRMYHRGIRHGAALLVIGLIPTMISGGVQLSLQGHQPPTSGATYSPSEIAVIEQAYTEQTTAHAFGGVGLMIMMLSWALLGCVCVLTALVWMVGRLDRWRWHLRLLAFVPVLPYAASIGGWVFRETAHQPWVVRHHLTTADAMTDMSPLMAGASFTFFTLAFALLGTVTAGLLIRFARRGPDASPLAPPDLSAPDGRDRGPAPTL</sequence>
<keyword evidence="11 13" id="KW-0472">Membrane</keyword>
<dbReference type="Proteomes" id="UP001501585">
    <property type="component" value="Unassembled WGS sequence"/>
</dbReference>
<evidence type="ECO:0000256" key="12">
    <source>
        <dbReference type="SAM" id="MobiDB-lite"/>
    </source>
</evidence>
<dbReference type="PIRSF" id="PIRSF006446">
    <property type="entry name" value="Cyt_quinol_oxidase_1"/>
    <property type="match status" value="1"/>
</dbReference>
<name>A0ABN2S3S7_9ACTN</name>
<feature type="transmembrane region" description="Helical" evidence="13">
    <location>
        <begin position="93"/>
        <end position="116"/>
    </location>
</feature>
<evidence type="ECO:0000256" key="1">
    <source>
        <dbReference type="ARBA" id="ARBA00004651"/>
    </source>
</evidence>
<feature type="transmembrane region" description="Helical" evidence="13">
    <location>
        <begin position="317"/>
        <end position="335"/>
    </location>
</feature>
<feature type="compositionally biased region" description="Low complexity" evidence="12">
    <location>
        <begin position="395"/>
        <end position="406"/>
    </location>
</feature>
<comment type="caution">
    <text evidence="14">The sequence shown here is derived from an EMBL/GenBank/DDBJ whole genome shotgun (WGS) entry which is preliminary data.</text>
</comment>
<dbReference type="PANTHER" id="PTHR30365:SF14">
    <property type="entry name" value="CYTOCHROME BD MENAQUINOL OXIDASE SUBUNIT I-RELATED"/>
    <property type="match status" value="1"/>
</dbReference>
<comment type="similarity">
    <text evidence="2">Belongs to the cytochrome ubiquinol oxidase subunit 1 family.</text>
</comment>